<dbReference type="AlphaFoldDB" id="A0A0G0BPK2"/>
<dbReference type="EMBL" id="LBPX01000050">
    <property type="protein sequence ID" value="KKP65576.1"/>
    <property type="molecule type" value="Genomic_DNA"/>
</dbReference>
<dbReference type="Proteomes" id="UP000034127">
    <property type="component" value="Unassembled WGS sequence"/>
</dbReference>
<reference evidence="2 3" key="1">
    <citation type="journal article" date="2015" name="Nature">
        <title>rRNA introns, odd ribosomes, and small enigmatic genomes across a large radiation of phyla.</title>
        <authorList>
            <person name="Brown C.T."/>
            <person name="Hug L.A."/>
            <person name="Thomas B.C."/>
            <person name="Sharon I."/>
            <person name="Castelle C.J."/>
            <person name="Singh A."/>
            <person name="Wilkins M.J."/>
            <person name="Williams K.H."/>
            <person name="Banfield J.F."/>
        </authorList>
    </citation>
    <scope>NUCLEOTIDE SEQUENCE [LARGE SCALE GENOMIC DNA]</scope>
</reference>
<feature type="transmembrane region" description="Helical" evidence="1">
    <location>
        <begin position="12"/>
        <end position="31"/>
    </location>
</feature>
<name>A0A0G0BPK2_9BACT</name>
<gene>
    <name evidence="2" type="ORF">UR63_C0050G0014</name>
</gene>
<sequence>MKDKICVSKTLTYLVALVAVVVGAFYVMNYANTAKVGSMPKAGAVLCTSPFNKYRADGKLEGVQSLEANACEKRYLKGSDGLVKGVNTGRYCAATNSFLLDDNSTTGSQVVACEAPCMYGSDSVTPLQDDVNADLPAKSNKYQPNLYRYVGNDTIDLNCIYYARNNTDMKSYVGYKCNFAKPVKKGDFYYVAGQVKDTVNCKNFVMPSCNYLGKKVKYLDDATLTNNDYYMNIEEAKVGEGGEYQLKQKLATDITLDYACVPVYDDASGLIAWTLKSKSQYLTNLMYCNSAKTQCGPFKIGGKSVKINYGDCIGAGWKCACDTFKRFVAPGKEDWLRYSVPVSDDNCKETDPKYLE</sequence>
<organism evidence="2 3">
    <name type="scientific">Candidatus Roizmanbacteria bacterium GW2011_GWC2_35_12</name>
    <dbReference type="NCBI Taxonomy" id="1618485"/>
    <lineage>
        <taxon>Bacteria</taxon>
        <taxon>Candidatus Roizmaniibacteriota</taxon>
    </lineage>
</organism>
<evidence type="ECO:0000313" key="2">
    <source>
        <dbReference type="EMBL" id="KKP65576.1"/>
    </source>
</evidence>
<keyword evidence="1" id="KW-0472">Membrane</keyword>
<accession>A0A0G0BPK2</accession>
<keyword evidence="1" id="KW-1133">Transmembrane helix</keyword>
<proteinExistence type="predicted"/>
<protein>
    <submittedName>
        <fullName evidence="2">Uncharacterized protein</fullName>
    </submittedName>
</protein>
<evidence type="ECO:0000313" key="3">
    <source>
        <dbReference type="Proteomes" id="UP000034127"/>
    </source>
</evidence>
<keyword evidence="1" id="KW-0812">Transmembrane</keyword>
<comment type="caution">
    <text evidence="2">The sequence shown here is derived from an EMBL/GenBank/DDBJ whole genome shotgun (WGS) entry which is preliminary data.</text>
</comment>
<evidence type="ECO:0000256" key="1">
    <source>
        <dbReference type="SAM" id="Phobius"/>
    </source>
</evidence>